<dbReference type="Proteomes" id="UP001595840">
    <property type="component" value="Unassembled WGS sequence"/>
</dbReference>
<dbReference type="InterPro" id="IPR011044">
    <property type="entry name" value="Quino_amine_DH_bsu"/>
</dbReference>
<keyword evidence="2" id="KW-1185">Reference proteome</keyword>
<gene>
    <name evidence="1" type="ORF">ACFOX3_14005</name>
</gene>
<evidence type="ECO:0000313" key="2">
    <source>
        <dbReference type="Proteomes" id="UP001595840"/>
    </source>
</evidence>
<proteinExistence type="predicted"/>
<comment type="caution">
    <text evidence="1">The sequence shown here is derived from an EMBL/GenBank/DDBJ whole genome shotgun (WGS) entry which is preliminary data.</text>
</comment>
<reference evidence="2" key="1">
    <citation type="journal article" date="2019" name="Int. J. Syst. Evol. Microbiol.">
        <title>The Global Catalogue of Microorganisms (GCM) 10K type strain sequencing project: providing services to taxonomists for standard genome sequencing and annotation.</title>
        <authorList>
            <consortium name="The Broad Institute Genomics Platform"/>
            <consortium name="The Broad Institute Genome Sequencing Center for Infectious Disease"/>
            <person name="Wu L."/>
            <person name="Ma J."/>
        </authorList>
    </citation>
    <scope>NUCLEOTIDE SEQUENCE [LARGE SCALE GENOMIC DNA]</scope>
    <source>
        <strain evidence="2">CECT 8570</strain>
    </source>
</reference>
<dbReference type="EMBL" id="JBHSCX010000020">
    <property type="protein sequence ID" value="MFC4363425.1"/>
    <property type="molecule type" value="Genomic_DNA"/>
</dbReference>
<dbReference type="RefSeq" id="WP_290261212.1">
    <property type="nucleotide sequence ID" value="NZ_JAUFQG010000004.1"/>
</dbReference>
<accession>A0ABV8V691</accession>
<organism evidence="1 2">
    <name type="scientific">Simiduia curdlanivorans</name>
    <dbReference type="NCBI Taxonomy" id="1492769"/>
    <lineage>
        <taxon>Bacteria</taxon>
        <taxon>Pseudomonadati</taxon>
        <taxon>Pseudomonadota</taxon>
        <taxon>Gammaproteobacteria</taxon>
        <taxon>Cellvibrionales</taxon>
        <taxon>Cellvibrionaceae</taxon>
        <taxon>Simiduia</taxon>
    </lineage>
</organism>
<evidence type="ECO:0000313" key="1">
    <source>
        <dbReference type="EMBL" id="MFC4363425.1"/>
    </source>
</evidence>
<sequence>MYRKVNTSHRIIKSPLEGDLVAYVSGSQPFTAFALTKQGYLYCVHTDTGSATKLLTLAEDVMKPTYRIELTVGHDDRYLAMTYQEQNNHDLNRGLILDLNSGETVMHVDIGDYRTGHTRFPLAFFTHDNQPIVIHGTDWNRIDATNLLTGQLLTERNLSEAPEEPDEWNCFSEWNGHLAVSPDQRRAACLGWVWHPIGMVYSWRLDNWLNGNPHEIDVSEEKKSHAAWDYFWDSEITWVDNSRLAIWCGHEMAQEITEPHVSIVNVEDETQYLIIEGPENNFYIQDEVLIAKQKDMIGLWCCNTGTQLGQFQGELQHYHIADREWLQITNNIWRFTRWDLVQDS</sequence>
<protein>
    <submittedName>
        <fullName evidence="1">Uncharacterized protein</fullName>
    </submittedName>
</protein>
<dbReference type="SUPFAM" id="SSF50969">
    <property type="entry name" value="YVTN repeat-like/Quinoprotein amine dehydrogenase"/>
    <property type="match status" value="1"/>
</dbReference>
<name>A0ABV8V691_9GAMM</name>